<proteinExistence type="predicted"/>
<dbReference type="AlphaFoldDB" id="A0A6M0CGE4"/>
<accession>A0A6M0CGE4</accession>
<dbReference type="Proteomes" id="UP000474296">
    <property type="component" value="Unassembled WGS sequence"/>
</dbReference>
<feature type="domain" description="HTH marR-type" evidence="2">
    <location>
        <begin position="1"/>
        <end position="133"/>
    </location>
</feature>
<evidence type="ECO:0000256" key="1">
    <source>
        <dbReference type="ARBA" id="ARBA00022679"/>
    </source>
</evidence>
<dbReference type="PROSITE" id="PS51186">
    <property type="entry name" value="GNAT"/>
    <property type="match status" value="1"/>
</dbReference>
<evidence type="ECO:0000259" key="2">
    <source>
        <dbReference type="PROSITE" id="PS50995"/>
    </source>
</evidence>
<feature type="domain" description="N-acetyltransferase" evidence="3">
    <location>
        <begin position="167"/>
        <end position="308"/>
    </location>
</feature>
<name>A0A6M0CGE4_9FLAO</name>
<dbReference type="InterPro" id="IPR050769">
    <property type="entry name" value="NAT_camello-type"/>
</dbReference>
<dbReference type="InterPro" id="IPR000835">
    <property type="entry name" value="HTH_MarR-typ"/>
</dbReference>
<dbReference type="Gene3D" id="1.10.10.10">
    <property type="entry name" value="Winged helix-like DNA-binding domain superfamily/Winged helix DNA-binding domain"/>
    <property type="match status" value="1"/>
</dbReference>
<dbReference type="EMBL" id="JAABOQ010000003">
    <property type="protein sequence ID" value="NER16976.1"/>
    <property type="molecule type" value="Genomic_DNA"/>
</dbReference>
<keyword evidence="5" id="KW-1185">Reference proteome</keyword>
<dbReference type="PANTHER" id="PTHR13947">
    <property type="entry name" value="GNAT FAMILY N-ACETYLTRANSFERASE"/>
    <property type="match status" value="1"/>
</dbReference>
<comment type="caution">
    <text evidence="4">The sequence shown here is derived from an EMBL/GenBank/DDBJ whole genome shotgun (WGS) entry which is preliminary data.</text>
</comment>
<dbReference type="Gene3D" id="3.40.630.30">
    <property type="match status" value="1"/>
</dbReference>
<dbReference type="Pfam" id="PF12802">
    <property type="entry name" value="MarR_2"/>
    <property type="match status" value="1"/>
</dbReference>
<dbReference type="GO" id="GO:0008080">
    <property type="term" value="F:N-acetyltransferase activity"/>
    <property type="evidence" value="ECO:0007669"/>
    <property type="project" value="InterPro"/>
</dbReference>
<evidence type="ECO:0000259" key="3">
    <source>
        <dbReference type="PROSITE" id="PS51186"/>
    </source>
</evidence>
<dbReference type="InterPro" id="IPR036390">
    <property type="entry name" value="WH_DNA-bd_sf"/>
</dbReference>
<dbReference type="RefSeq" id="WP_164030852.1">
    <property type="nucleotide sequence ID" value="NZ_JAABOQ010000003.1"/>
</dbReference>
<keyword evidence="1 4" id="KW-0808">Transferase</keyword>
<dbReference type="Pfam" id="PF00583">
    <property type="entry name" value="Acetyltransf_1"/>
    <property type="match status" value="1"/>
</dbReference>
<dbReference type="SUPFAM" id="SSF46785">
    <property type="entry name" value="Winged helix' DNA-binding domain"/>
    <property type="match status" value="1"/>
</dbReference>
<dbReference type="InterPro" id="IPR036388">
    <property type="entry name" value="WH-like_DNA-bd_sf"/>
</dbReference>
<dbReference type="InterPro" id="IPR016181">
    <property type="entry name" value="Acyl_CoA_acyltransferase"/>
</dbReference>
<reference evidence="4 5" key="1">
    <citation type="submission" date="2020-01" db="EMBL/GenBank/DDBJ databases">
        <title>Spongiivirga citrea KCTC 32990T.</title>
        <authorList>
            <person name="Wang G."/>
        </authorList>
    </citation>
    <scope>NUCLEOTIDE SEQUENCE [LARGE SCALE GENOMIC DNA]</scope>
    <source>
        <strain evidence="4 5">KCTC 32990</strain>
    </source>
</reference>
<dbReference type="PANTHER" id="PTHR13947:SF37">
    <property type="entry name" value="LD18367P"/>
    <property type="match status" value="1"/>
</dbReference>
<dbReference type="SUPFAM" id="SSF55729">
    <property type="entry name" value="Acyl-CoA N-acyltransferases (Nat)"/>
    <property type="match status" value="1"/>
</dbReference>
<dbReference type="GO" id="GO:0003700">
    <property type="term" value="F:DNA-binding transcription factor activity"/>
    <property type="evidence" value="ECO:0007669"/>
    <property type="project" value="InterPro"/>
</dbReference>
<organism evidence="4 5">
    <name type="scientific">Spongiivirga citrea</name>
    <dbReference type="NCBI Taxonomy" id="1481457"/>
    <lineage>
        <taxon>Bacteria</taxon>
        <taxon>Pseudomonadati</taxon>
        <taxon>Bacteroidota</taxon>
        <taxon>Flavobacteriia</taxon>
        <taxon>Flavobacteriales</taxon>
        <taxon>Flavobacteriaceae</taxon>
        <taxon>Spongiivirga</taxon>
    </lineage>
</organism>
<protein>
    <submittedName>
        <fullName evidence="4">GNAT family N-acetyltransferase</fullName>
    </submittedName>
</protein>
<dbReference type="PROSITE" id="PS50995">
    <property type="entry name" value="HTH_MARR_2"/>
    <property type="match status" value="1"/>
</dbReference>
<sequence length="308" mass="35533">MAIGTRLRLLSEHLVEQSAQIYNDYNNNMKPKWFPVFFILCEESPLGITKIAQQIGQSHPSVSIVVKELLKEGLVFETRDPKDARKNLIDITDKGRVLRQELKQTFEDVATVIETLNNEATNKLWRALDEFEYLLDQKSMRNRVAEVRKKREAEHIEIIPYSTKYATDFKRLNQRWIEAYFVMEESDHQSLENPQEYIINKGGHIIMALYNGKVAGTCALIKVDDPEYDFELAKMAVDPSVHGKGIGRIIGNKMIDIAKQQGAKRIFLESNTILTPAIKLYQQLGFTKMINRPSPYERSNIQMELIID</sequence>
<evidence type="ECO:0000313" key="5">
    <source>
        <dbReference type="Proteomes" id="UP000474296"/>
    </source>
</evidence>
<dbReference type="InterPro" id="IPR000182">
    <property type="entry name" value="GNAT_dom"/>
</dbReference>
<evidence type="ECO:0000313" key="4">
    <source>
        <dbReference type="EMBL" id="NER16976.1"/>
    </source>
</evidence>
<dbReference type="CDD" id="cd04301">
    <property type="entry name" value="NAT_SF"/>
    <property type="match status" value="1"/>
</dbReference>
<gene>
    <name evidence="4" type="ORF">GWK10_07125</name>
</gene>